<dbReference type="Pfam" id="PF00083">
    <property type="entry name" value="Sugar_tr"/>
    <property type="match status" value="1"/>
</dbReference>
<evidence type="ECO:0000256" key="3">
    <source>
        <dbReference type="ARBA" id="ARBA00022448"/>
    </source>
</evidence>
<dbReference type="RefSeq" id="XP_064706970.1">
    <property type="nucleotide sequence ID" value="XM_064845425.1"/>
</dbReference>
<feature type="transmembrane region" description="Helical" evidence="7">
    <location>
        <begin position="69"/>
        <end position="91"/>
    </location>
</feature>
<dbReference type="Proteomes" id="UP001358417">
    <property type="component" value="Unassembled WGS sequence"/>
</dbReference>
<feature type="transmembrane region" description="Helical" evidence="7">
    <location>
        <begin position="127"/>
        <end position="149"/>
    </location>
</feature>
<comment type="subcellular location">
    <subcellularLocation>
        <location evidence="1">Membrane</location>
        <topology evidence="1">Multi-pass membrane protein</topology>
    </subcellularLocation>
</comment>
<dbReference type="InterPro" id="IPR036259">
    <property type="entry name" value="MFS_trans_sf"/>
</dbReference>
<dbReference type="InterPro" id="IPR005828">
    <property type="entry name" value="MFS_sugar_transport-like"/>
</dbReference>
<dbReference type="FunFam" id="1.20.1250.20:FF:000134">
    <property type="entry name" value="MFS sugar transporter protein"/>
    <property type="match status" value="1"/>
</dbReference>
<evidence type="ECO:0000256" key="4">
    <source>
        <dbReference type="ARBA" id="ARBA00022692"/>
    </source>
</evidence>
<evidence type="ECO:0000256" key="2">
    <source>
        <dbReference type="ARBA" id="ARBA00010992"/>
    </source>
</evidence>
<feature type="transmembrane region" description="Helical" evidence="7">
    <location>
        <begin position="418"/>
        <end position="437"/>
    </location>
</feature>
<evidence type="ECO:0000259" key="8">
    <source>
        <dbReference type="PROSITE" id="PS50850"/>
    </source>
</evidence>
<dbReference type="GO" id="GO:0005351">
    <property type="term" value="F:carbohydrate:proton symporter activity"/>
    <property type="evidence" value="ECO:0007669"/>
    <property type="project" value="TreeGrafter"/>
</dbReference>
<evidence type="ECO:0000256" key="1">
    <source>
        <dbReference type="ARBA" id="ARBA00004141"/>
    </source>
</evidence>
<dbReference type="PROSITE" id="PS50850">
    <property type="entry name" value="MFS"/>
    <property type="match status" value="1"/>
</dbReference>
<dbReference type="GO" id="GO:0016020">
    <property type="term" value="C:membrane"/>
    <property type="evidence" value="ECO:0007669"/>
    <property type="project" value="UniProtKB-SubCell"/>
</dbReference>
<dbReference type="InterPro" id="IPR020846">
    <property type="entry name" value="MFS_dom"/>
</dbReference>
<feature type="domain" description="Major facilitator superfamily (MFS) profile" evidence="8">
    <location>
        <begin position="34"/>
        <end position="472"/>
    </location>
</feature>
<evidence type="ECO:0000313" key="10">
    <source>
        <dbReference type="Proteomes" id="UP001358417"/>
    </source>
</evidence>
<feature type="transmembrane region" description="Helical" evidence="7">
    <location>
        <begin position="449"/>
        <end position="468"/>
    </location>
</feature>
<accession>A0AAV9NBE7</accession>
<evidence type="ECO:0000256" key="6">
    <source>
        <dbReference type="ARBA" id="ARBA00023136"/>
    </source>
</evidence>
<dbReference type="AlphaFoldDB" id="A0AAV9NBE7"/>
<dbReference type="InterPro" id="IPR050360">
    <property type="entry name" value="MFS_Sugar_Transporters"/>
</dbReference>
<dbReference type="GeneID" id="89970023"/>
<sequence length="523" mass="56999">MAPQLQPEAAALQARNNCHPQWWKDPGLRELNIRLLGLFISTMAFGFDAALIGGLLANKSWYIDLGISGSTLVGVVIAANSMGAAIALIPAPLLADKVGRRPACIVFCLCMIAFSIGQAFVQTSTQFLSVRIFLGIFSVSLNICSNLLVSEIAHPRQRAQVTSLWITFFYVGAIIVAWIAFGALNIKSSWTWRLPVIIQAAWNIAQLPLLIFLCPESPRWLVIKGRSEEAKAILAKYHANGDLRDELVELEYEEIIATTTIEQEKKGNTFLELVKSKPNRRRLSLAILLGLASQLVGNSVVNFYLAPVLASVGITSNRAQNGINGGLQIWSWIVAIIGALCSEKFGRKTLLIASASGMLVTMSVVTACSAVYANSGNIAAGRAVIAFLYLFFGCYCIGFTPIPPLYVAEISTPATRPLLVSIYWMCTGLALCFNQLVNPIALGAIGWKYYLVYVAIIVVVIVLFTFFLPETKGLTMEEIAGIFDPEYAVANTEAAARVLEKHAFEHDEGIIQSETVDTKRNDA</sequence>
<name>A0AAV9NBE7_9EURO</name>
<keyword evidence="5 7" id="KW-1133">Transmembrane helix</keyword>
<feature type="transmembrane region" description="Helical" evidence="7">
    <location>
        <begin position="35"/>
        <end position="57"/>
    </location>
</feature>
<keyword evidence="3" id="KW-0813">Transport</keyword>
<dbReference type="PANTHER" id="PTHR48022:SF52">
    <property type="entry name" value="SUGAR TRANSPORTER, PUTATIVE-RELATED"/>
    <property type="match status" value="1"/>
</dbReference>
<keyword evidence="4 7" id="KW-0812">Transmembrane</keyword>
<feature type="transmembrane region" description="Helical" evidence="7">
    <location>
        <begin position="161"/>
        <end position="184"/>
    </location>
</feature>
<keyword evidence="6 7" id="KW-0472">Membrane</keyword>
<evidence type="ECO:0000256" key="5">
    <source>
        <dbReference type="ARBA" id="ARBA00022989"/>
    </source>
</evidence>
<dbReference type="InterPro" id="IPR005829">
    <property type="entry name" value="Sugar_transporter_CS"/>
</dbReference>
<feature type="transmembrane region" description="Helical" evidence="7">
    <location>
        <begin position="349"/>
        <end position="372"/>
    </location>
</feature>
<dbReference type="Gene3D" id="1.20.1250.20">
    <property type="entry name" value="MFS general substrate transporter like domains"/>
    <property type="match status" value="1"/>
</dbReference>
<comment type="similarity">
    <text evidence="2">Belongs to the major facilitator superfamily. Sugar transporter (TC 2.A.1.1) family.</text>
</comment>
<evidence type="ECO:0000256" key="7">
    <source>
        <dbReference type="SAM" id="Phobius"/>
    </source>
</evidence>
<feature type="transmembrane region" description="Helical" evidence="7">
    <location>
        <begin position="283"/>
        <end position="305"/>
    </location>
</feature>
<comment type="caution">
    <text evidence="9">The sequence shown here is derived from an EMBL/GenBank/DDBJ whole genome shotgun (WGS) entry which is preliminary data.</text>
</comment>
<feature type="transmembrane region" description="Helical" evidence="7">
    <location>
        <begin position="384"/>
        <end position="406"/>
    </location>
</feature>
<dbReference type="PROSITE" id="PS00216">
    <property type="entry name" value="SUGAR_TRANSPORT_1"/>
    <property type="match status" value="1"/>
</dbReference>
<proteinExistence type="inferred from homology"/>
<keyword evidence="10" id="KW-1185">Reference proteome</keyword>
<dbReference type="SUPFAM" id="SSF103473">
    <property type="entry name" value="MFS general substrate transporter"/>
    <property type="match status" value="1"/>
</dbReference>
<reference evidence="9 10" key="1">
    <citation type="submission" date="2023-08" db="EMBL/GenBank/DDBJ databases">
        <title>Black Yeasts Isolated from many extreme environments.</title>
        <authorList>
            <person name="Coleine C."/>
            <person name="Stajich J.E."/>
            <person name="Selbmann L."/>
        </authorList>
    </citation>
    <scope>NUCLEOTIDE SEQUENCE [LARGE SCALE GENOMIC DNA]</scope>
    <source>
        <strain evidence="9 10">CCFEE 5792</strain>
    </source>
</reference>
<dbReference type="EMBL" id="JAVRRD010000011">
    <property type="protein sequence ID" value="KAK5053845.1"/>
    <property type="molecule type" value="Genomic_DNA"/>
</dbReference>
<feature type="transmembrane region" description="Helical" evidence="7">
    <location>
        <begin position="103"/>
        <end position="121"/>
    </location>
</feature>
<evidence type="ECO:0000313" key="9">
    <source>
        <dbReference type="EMBL" id="KAK5053845.1"/>
    </source>
</evidence>
<organism evidence="9 10">
    <name type="scientific">Exophiala bonariae</name>
    <dbReference type="NCBI Taxonomy" id="1690606"/>
    <lineage>
        <taxon>Eukaryota</taxon>
        <taxon>Fungi</taxon>
        <taxon>Dikarya</taxon>
        <taxon>Ascomycota</taxon>
        <taxon>Pezizomycotina</taxon>
        <taxon>Eurotiomycetes</taxon>
        <taxon>Chaetothyriomycetidae</taxon>
        <taxon>Chaetothyriales</taxon>
        <taxon>Herpotrichiellaceae</taxon>
        <taxon>Exophiala</taxon>
    </lineage>
</organism>
<protein>
    <recommendedName>
        <fullName evidence="8">Major facilitator superfamily (MFS) profile domain-containing protein</fullName>
    </recommendedName>
</protein>
<feature type="transmembrane region" description="Helical" evidence="7">
    <location>
        <begin position="196"/>
        <end position="214"/>
    </location>
</feature>
<dbReference type="PANTHER" id="PTHR48022">
    <property type="entry name" value="PLASTIDIC GLUCOSE TRANSPORTER 4"/>
    <property type="match status" value="1"/>
</dbReference>
<gene>
    <name evidence="9" type="ORF">LTR84_001807</name>
</gene>